<dbReference type="Gene3D" id="3.40.50.300">
    <property type="entry name" value="P-loop containing nucleotide triphosphate hydrolases"/>
    <property type="match status" value="1"/>
</dbReference>
<organism evidence="5 6">
    <name type="scientific">Companilactobacillus suantsaicola</name>
    <dbReference type="NCBI Taxonomy" id="2487723"/>
    <lineage>
        <taxon>Bacteria</taxon>
        <taxon>Bacillati</taxon>
        <taxon>Bacillota</taxon>
        <taxon>Bacilli</taxon>
        <taxon>Lactobacillales</taxon>
        <taxon>Lactobacillaceae</taxon>
        <taxon>Companilactobacillus</taxon>
    </lineage>
</organism>
<dbReference type="Pfam" id="PF13191">
    <property type="entry name" value="AAA_16"/>
    <property type="match status" value="1"/>
</dbReference>
<feature type="domain" description="Orc1-like AAA ATPase" evidence="4">
    <location>
        <begin position="24"/>
        <end position="189"/>
    </location>
</feature>
<dbReference type="InterPro" id="IPR041664">
    <property type="entry name" value="AAA_16"/>
</dbReference>
<dbReference type="SUPFAM" id="SSF52540">
    <property type="entry name" value="P-loop containing nucleoside triphosphate hydrolases"/>
    <property type="match status" value="1"/>
</dbReference>
<dbReference type="OrthoDB" id="190810at2"/>
<comment type="caution">
    <text evidence="5">The sequence shown here is derived from an EMBL/GenBank/DDBJ whole genome shotgun (WGS) entry which is preliminary data.</text>
</comment>
<dbReference type="PANTHER" id="PTHR16305:SF28">
    <property type="entry name" value="GUANYLATE CYCLASE DOMAIN-CONTAINING PROTEIN"/>
    <property type="match status" value="1"/>
</dbReference>
<dbReference type="SMART" id="SM00028">
    <property type="entry name" value="TPR"/>
    <property type="match status" value="3"/>
</dbReference>
<feature type="repeat" description="TPR" evidence="3">
    <location>
        <begin position="644"/>
        <end position="677"/>
    </location>
</feature>
<proteinExistence type="predicted"/>
<dbReference type="PROSITE" id="PS50005">
    <property type="entry name" value="TPR"/>
    <property type="match status" value="1"/>
</dbReference>
<dbReference type="InterPro" id="IPR027417">
    <property type="entry name" value="P-loop_NTPase"/>
</dbReference>
<dbReference type="PANTHER" id="PTHR16305">
    <property type="entry name" value="TESTICULAR SOLUBLE ADENYLYL CYCLASE"/>
    <property type="match status" value="1"/>
</dbReference>
<keyword evidence="3" id="KW-0802">TPR repeat</keyword>
<evidence type="ECO:0000259" key="4">
    <source>
        <dbReference type="Pfam" id="PF13191"/>
    </source>
</evidence>
<dbReference type="Gene3D" id="1.25.40.10">
    <property type="entry name" value="Tetratricopeptide repeat domain"/>
    <property type="match status" value="1"/>
</dbReference>
<accession>A0A4Z0JID5</accession>
<evidence type="ECO:0000256" key="2">
    <source>
        <dbReference type="ARBA" id="ARBA00022840"/>
    </source>
</evidence>
<keyword evidence="1" id="KW-0547">Nucleotide-binding</keyword>
<dbReference type="Proteomes" id="UP000298021">
    <property type="component" value="Unassembled WGS sequence"/>
</dbReference>
<gene>
    <name evidence="5" type="ORF">EGT49_10435</name>
</gene>
<evidence type="ECO:0000313" key="5">
    <source>
        <dbReference type="EMBL" id="TGD21757.1"/>
    </source>
</evidence>
<dbReference type="EMBL" id="RKLY01000032">
    <property type="protein sequence ID" value="TGD21757.1"/>
    <property type="molecule type" value="Genomic_DNA"/>
</dbReference>
<dbReference type="GO" id="GO:0005524">
    <property type="term" value="F:ATP binding"/>
    <property type="evidence" value="ECO:0007669"/>
    <property type="project" value="UniProtKB-KW"/>
</dbReference>
<reference evidence="5 6" key="1">
    <citation type="submission" date="2018-10" db="EMBL/GenBank/DDBJ databases">
        <title>Lactobacillus sp. R7 and Lactobacillus sp. R19 isolated from fermented mustard green product of Taiwan.</title>
        <authorList>
            <person name="Lin S.-T."/>
        </authorList>
    </citation>
    <scope>NUCLEOTIDE SEQUENCE [LARGE SCALE GENOMIC DNA]</scope>
    <source>
        <strain evidence="5 6">BCRC 81127</strain>
    </source>
</reference>
<dbReference type="SUPFAM" id="SSF48452">
    <property type="entry name" value="TPR-like"/>
    <property type="match status" value="2"/>
</dbReference>
<name>A0A4Z0JID5_9LACO</name>
<dbReference type="GO" id="GO:0005737">
    <property type="term" value="C:cytoplasm"/>
    <property type="evidence" value="ECO:0007669"/>
    <property type="project" value="TreeGrafter"/>
</dbReference>
<keyword evidence="2" id="KW-0067">ATP-binding</keyword>
<evidence type="ECO:0000256" key="1">
    <source>
        <dbReference type="ARBA" id="ARBA00022741"/>
    </source>
</evidence>
<dbReference type="GO" id="GO:0004016">
    <property type="term" value="F:adenylate cyclase activity"/>
    <property type="evidence" value="ECO:0007669"/>
    <property type="project" value="TreeGrafter"/>
</dbReference>
<protein>
    <submittedName>
        <fullName evidence="5">SARP family transcriptional regulator</fullName>
    </submittedName>
</protein>
<dbReference type="AlphaFoldDB" id="A0A4Z0JID5"/>
<dbReference type="InterPro" id="IPR019734">
    <property type="entry name" value="TPR_rpt"/>
</dbReference>
<evidence type="ECO:0000256" key="3">
    <source>
        <dbReference type="PROSITE-ProRule" id="PRU00339"/>
    </source>
</evidence>
<dbReference type="InterPro" id="IPR011990">
    <property type="entry name" value="TPR-like_helical_dom_sf"/>
</dbReference>
<evidence type="ECO:0000313" key="6">
    <source>
        <dbReference type="Proteomes" id="UP000298021"/>
    </source>
</evidence>
<sequence>MFYEKTLKIVNCAKERRQKANELRFFGRTEEIEELEANFESFLSGKSFKSVVIKGDLGVGKTALCRLLLNNLGRKIDLIKATCFQTEQDFLLRPWRDILDQLNTLLVKKEVVQPKNWQILYQKFFPSYSNEKNQQPEITANNINCLSQIILEALEALKTEKIVIYVENLQWMDEASLSLMTSVLLHNESALFVFPLRTNYRRRVVDFINSVSHYDYLTLLELKPFTKEETVEFIERQIPNKKVEPALLQKIWQESQGNPLFLTEYVKQIWHNLKMDYLPKKIREELEFSIIDITDQERRILQIVAFFPNAAPIHMLQQLLDMTNEELVAGIYSLEKQGILQEFVISDEVNVQFSQKKLQEMIYREQTPSRLRVIHESIAKILEQQANSNDEILMSRIAYHYKRANQELKSLEYELSYLQIALKFQHELFPIYNETQDTSFDYQPLEIQHEFERFQKVGKRMDELAKQYEGSSEYQHLLMKYLYLEGRYLINLGDYDKGIDNIQRVIVKAKNYHNEKYLVRGYRQMIYYFIQTDKANDMAHYIDLAMDISIKNNDHESIGILLRLKGLYNLMIGNLHDAEELSRESITIFSISNDSREKYSSNIAAAFDYLAEIERLKDNYTQAVVYQKKAIKLCEELGLNNSLVIFYVDMGMSLFAKRDYEEAMVYFKKANKLYDNLTSPWKRTQLNVYQALIELRNGNLEKVLNYFVILDGRLESITNPRDRGMVYMLRAIIKHLLNIKRIENTDLSSMLTQSEEFYYEKARENLNKYRDVFELKHLDEVFAE</sequence>
<keyword evidence="6" id="KW-1185">Reference proteome</keyword>